<comment type="cofactor">
    <cofactor evidence="1">
        <name>Mg(2+)</name>
        <dbReference type="ChEBI" id="CHEBI:18420"/>
    </cofactor>
</comment>
<evidence type="ECO:0000259" key="9">
    <source>
        <dbReference type="PROSITE" id="PS50883"/>
    </source>
</evidence>
<evidence type="ECO:0000259" key="7">
    <source>
        <dbReference type="PROSITE" id="PS50112"/>
    </source>
</evidence>
<dbReference type="InterPro" id="IPR001633">
    <property type="entry name" value="EAL_dom"/>
</dbReference>
<dbReference type="PANTHER" id="PTHR44757">
    <property type="entry name" value="DIGUANYLATE CYCLASE DGCP"/>
    <property type="match status" value="1"/>
</dbReference>
<dbReference type="EC" id="3.1.4.52" evidence="2"/>
<dbReference type="FunFam" id="3.30.70.270:FF:000001">
    <property type="entry name" value="Diguanylate cyclase domain protein"/>
    <property type="match status" value="1"/>
</dbReference>
<keyword evidence="3" id="KW-0973">c-di-GMP</keyword>
<evidence type="ECO:0000256" key="5">
    <source>
        <dbReference type="PROSITE-ProRule" id="PRU00169"/>
    </source>
</evidence>
<dbReference type="PROSITE" id="PS50112">
    <property type="entry name" value="PAS"/>
    <property type="match status" value="1"/>
</dbReference>
<dbReference type="SUPFAM" id="SSF141868">
    <property type="entry name" value="EAL domain-like"/>
    <property type="match status" value="1"/>
</dbReference>
<evidence type="ECO:0000256" key="3">
    <source>
        <dbReference type="ARBA" id="ARBA00022636"/>
    </source>
</evidence>
<evidence type="ECO:0000313" key="11">
    <source>
        <dbReference type="EMBL" id="RLK50552.1"/>
    </source>
</evidence>
<evidence type="ECO:0000259" key="8">
    <source>
        <dbReference type="PROSITE" id="PS50113"/>
    </source>
</evidence>
<sequence>MKAIPPTPNEDDPLQPPAYERSERILAVDRHPRLLESLDLLASARGIPLDTAETPDEARALLADTDYGLALVEMQGGDETSLGLMEWLREHHGAVDVIALTADPTCKAPIEALRRGASEFIRKPYAPEALLATLENTLERRRLHRQNEQIRHRLKRSERLYRFIVENSPDFIYVLDAQGRFTFASRSTEKLLGIGPEALVGEHFQRVVLAEDREVAEFRFNERRTGHRATHNLELRLCAQPGGARNPVRTVDLTAMGIYADTDSDQPGQYLGTYGIARDVTERKQAESIVHYQAHHDLLTGLPNRALLKDRLGQALAQARRDNSEVAVLFLDLDRFKVVNDSLGHSVGDELLQRVAHRLRGCLREGDTLARLGGDEFTLLLPAIPDRRAAERVAEKCIGALEAPFLVHDHRLFLGVSIGIAVYPEHGETQEVLIKHADVAMYHVKDEHKGHYSFFDAAMSNRIDRHLNIETGLRQALDNQEFRVVYQPQVDVETGAITAMEALIRWQHPEAGEISPGEFIPVAEQTGLIIPIGDWLLHTACEEMLRWPGAEHLRLAVNLSPLQLNQRDFVQRVGEICGNTGFPLSRLDLEITENLLMRDVDSVVEKLRTLSRLGVTVAIDDFGTGYSSLSYLQRLPIHTLKIDQSFIQAIREGQDEGTLVETIIAMAQGLDLRVVAEGVETERQLNYLRRLKCGYMQGYYFSRPINGRDAVNLLGSWPREREATGY</sequence>
<dbReference type="EMBL" id="RCDA01000001">
    <property type="protein sequence ID" value="RLK50552.1"/>
    <property type="molecule type" value="Genomic_DNA"/>
</dbReference>
<dbReference type="NCBIfam" id="TIGR00254">
    <property type="entry name" value="GGDEF"/>
    <property type="match status" value="1"/>
</dbReference>
<dbReference type="SMART" id="SM00267">
    <property type="entry name" value="GGDEF"/>
    <property type="match status" value="1"/>
</dbReference>
<accession>A0A498C4P1</accession>
<dbReference type="InterPro" id="IPR000160">
    <property type="entry name" value="GGDEF_dom"/>
</dbReference>
<protein>
    <recommendedName>
        <fullName evidence="2">cyclic-guanylate-specific phosphodiesterase</fullName>
        <ecNumber evidence="2">3.1.4.52</ecNumber>
    </recommendedName>
</protein>
<dbReference type="GO" id="GO:0071111">
    <property type="term" value="F:cyclic-guanylate-specific phosphodiesterase activity"/>
    <property type="evidence" value="ECO:0007669"/>
    <property type="project" value="UniProtKB-EC"/>
</dbReference>
<dbReference type="GO" id="GO:0000160">
    <property type="term" value="P:phosphorelay signal transduction system"/>
    <property type="evidence" value="ECO:0007669"/>
    <property type="project" value="InterPro"/>
</dbReference>
<dbReference type="CDD" id="cd00130">
    <property type="entry name" value="PAS"/>
    <property type="match status" value="1"/>
</dbReference>
<reference evidence="11 12" key="1">
    <citation type="submission" date="2018-10" db="EMBL/GenBank/DDBJ databases">
        <title>Genomic Encyclopedia of Type Strains, Phase IV (KMG-IV): sequencing the most valuable type-strain genomes for metagenomic binning, comparative biology and taxonomic classification.</title>
        <authorList>
            <person name="Goeker M."/>
        </authorList>
    </citation>
    <scope>NUCLEOTIDE SEQUENCE [LARGE SCALE GENOMIC DNA]</scope>
    <source>
        <strain evidence="11 12">DSM 12769</strain>
    </source>
</reference>
<feature type="domain" description="PAC" evidence="8">
    <location>
        <begin position="231"/>
        <end position="292"/>
    </location>
</feature>
<dbReference type="SUPFAM" id="SSF55785">
    <property type="entry name" value="PYP-like sensor domain (PAS domain)"/>
    <property type="match status" value="1"/>
</dbReference>
<name>A0A498C4P1_9GAMM</name>
<dbReference type="GO" id="GO:0006355">
    <property type="term" value="P:regulation of DNA-templated transcription"/>
    <property type="evidence" value="ECO:0007669"/>
    <property type="project" value="InterPro"/>
</dbReference>
<dbReference type="Gene3D" id="3.20.20.450">
    <property type="entry name" value="EAL domain"/>
    <property type="match status" value="1"/>
</dbReference>
<evidence type="ECO:0000256" key="4">
    <source>
        <dbReference type="ARBA" id="ARBA00051114"/>
    </source>
</evidence>
<organism evidence="11 12">
    <name type="scientific">Alkalispirillum mobile</name>
    <dbReference type="NCBI Taxonomy" id="85925"/>
    <lineage>
        <taxon>Bacteria</taxon>
        <taxon>Pseudomonadati</taxon>
        <taxon>Pseudomonadota</taxon>
        <taxon>Gammaproteobacteria</taxon>
        <taxon>Chromatiales</taxon>
        <taxon>Ectothiorhodospiraceae</taxon>
        <taxon>Alkalispirillum</taxon>
    </lineage>
</organism>
<dbReference type="InterPro" id="IPR035965">
    <property type="entry name" value="PAS-like_dom_sf"/>
</dbReference>
<dbReference type="InterPro" id="IPR052155">
    <property type="entry name" value="Biofilm_reg_signaling"/>
</dbReference>
<dbReference type="SMART" id="SM00052">
    <property type="entry name" value="EAL"/>
    <property type="match status" value="1"/>
</dbReference>
<dbReference type="PROSITE" id="PS50883">
    <property type="entry name" value="EAL"/>
    <property type="match status" value="1"/>
</dbReference>
<dbReference type="Gene3D" id="3.30.70.270">
    <property type="match status" value="1"/>
</dbReference>
<dbReference type="Pfam" id="PF00563">
    <property type="entry name" value="EAL"/>
    <property type="match status" value="1"/>
</dbReference>
<dbReference type="GO" id="GO:0071732">
    <property type="term" value="P:cellular response to nitric oxide"/>
    <property type="evidence" value="ECO:0007669"/>
    <property type="project" value="UniProtKB-ARBA"/>
</dbReference>
<dbReference type="RefSeq" id="WP_121441035.1">
    <property type="nucleotide sequence ID" value="NZ_RCDA01000001.1"/>
</dbReference>
<dbReference type="SMART" id="SM00448">
    <property type="entry name" value="REC"/>
    <property type="match status" value="1"/>
</dbReference>
<dbReference type="OrthoDB" id="1316910at2"/>
<dbReference type="SUPFAM" id="SSF55073">
    <property type="entry name" value="Nucleotide cyclase"/>
    <property type="match status" value="1"/>
</dbReference>
<dbReference type="InterPro" id="IPR029787">
    <property type="entry name" value="Nucleotide_cyclase"/>
</dbReference>
<evidence type="ECO:0000256" key="2">
    <source>
        <dbReference type="ARBA" id="ARBA00012282"/>
    </source>
</evidence>
<dbReference type="InterPro" id="IPR013767">
    <property type="entry name" value="PAS_fold"/>
</dbReference>
<dbReference type="Gene3D" id="3.40.50.2300">
    <property type="match status" value="1"/>
</dbReference>
<dbReference type="InterPro" id="IPR043128">
    <property type="entry name" value="Rev_trsase/Diguanyl_cyclase"/>
</dbReference>
<dbReference type="Proteomes" id="UP000275461">
    <property type="component" value="Unassembled WGS sequence"/>
</dbReference>
<dbReference type="CDD" id="cd01948">
    <property type="entry name" value="EAL"/>
    <property type="match status" value="1"/>
</dbReference>
<dbReference type="CDD" id="cd01949">
    <property type="entry name" value="GGDEF"/>
    <property type="match status" value="1"/>
</dbReference>
<comment type="caution">
    <text evidence="11">The sequence shown here is derived from an EMBL/GenBank/DDBJ whole genome shotgun (WGS) entry which is preliminary data.</text>
</comment>
<dbReference type="FunFam" id="3.20.20.450:FF:000001">
    <property type="entry name" value="Cyclic di-GMP phosphodiesterase yahA"/>
    <property type="match status" value="1"/>
</dbReference>
<evidence type="ECO:0000256" key="1">
    <source>
        <dbReference type="ARBA" id="ARBA00001946"/>
    </source>
</evidence>
<dbReference type="AlphaFoldDB" id="A0A498C4P1"/>
<evidence type="ECO:0000259" key="10">
    <source>
        <dbReference type="PROSITE" id="PS50887"/>
    </source>
</evidence>
<dbReference type="PANTHER" id="PTHR44757:SF2">
    <property type="entry name" value="BIOFILM ARCHITECTURE MAINTENANCE PROTEIN MBAA"/>
    <property type="match status" value="1"/>
</dbReference>
<dbReference type="InterPro" id="IPR000014">
    <property type="entry name" value="PAS"/>
</dbReference>
<dbReference type="Pfam" id="PF00989">
    <property type="entry name" value="PAS"/>
    <property type="match status" value="1"/>
</dbReference>
<dbReference type="InterPro" id="IPR011006">
    <property type="entry name" value="CheY-like_superfamily"/>
</dbReference>
<dbReference type="NCBIfam" id="TIGR00229">
    <property type="entry name" value="sensory_box"/>
    <property type="match status" value="1"/>
</dbReference>
<proteinExistence type="predicted"/>
<dbReference type="InterPro" id="IPR001789">
    <property type="entry name" value="Sig_transdc_resp-reg_receiver"/>
</dbReference>
<dbReference type="InterPro" id="IPR000700">
    <property type="entry name" value="PAS-assoc_C"/>
</dbReference>
<comment type="caution">
    <text evidence="5">Lacks conserved residue(s) required for the propagation of feature annotation.</text>
</comment>
<dbReference type="CDD" id="cd00156">
    <property type="entry name" value="REC"/>
    <property type="match status" value="1"/>
</dbReference>
<dbReference type="SMART" id="SM00091">
    <property type="entry name" value="PAS"/>
    <property type="match status" value="1"/>
</dbReference>
<dbReference type="InterPro" id="IPR035919">
    <property type="entry name" value="EAL_sf"/>
</dbReference>
<dbReference type="PROSITE" id="PS50113">
    <property type="entry name" value="PAC"/>
    <property type="match status" value="1"/>
</dbReference>
<evidence type="ECO:0000259" key="6">
    <source>
        <dbReference type="PROSITE" id="PS50110"/>
    </source>
</evidence>
<dbReference type="Pfam" id="PF00990">
    <property type="entry name" value="GGDEF"/>
    <property type="match status" value="1"/>
</dbReference>
<dbReference type="Gene3D" id="3.30.450.20">
    <property type="entry name" value="PAS domain"/>
    <property type="match status" value="1"/>
</dbReference>
<dbReference type="PROSITE" id="PS50110">
    <property type="entry name" value="RESPONSE_REGULATORY"/>
    <property type="match status" value="1"/>
</dbReference>
<gene>
    <name evidence="11" type="ORF">DFR31_0456</name>
</gene>
<keyword evidence="12" id="KW-1185">Reference proteome</keyword>
<dbReference type="SUPFAM" id="SSF52172">
    <property type="entry name" value="CheY-like"/>
    <property type="match status" value="1"/>
</dbReference>
<dbReference type="Pfam" id="PF00072">
    <property type="entry name" value="Response_reg"/>
    <property type="match status" value="1"/>
</dbReference>
<evidence type="ECO:0000313" key="12">
    <source>
        <dbReference type="Proteomes" id="UP000275461"/>
    </source>
</evidence>
<dbReference type="PROSITE" id="PS50887">
    <property type="entry name" value="GGDEF"/>
    <property type="match status" value="1"/>
</dbReference>
<comment type="catalytic activity">
    <reaction evidence="4">
        <text>3',3'-c-di-GMP + H2O = 5'-phosphoguanylyl(3'-&gt;5')guanosine + H(+)</text>
        <dbReference type="Rhea" id="RHEA:24902"/>
        <dbReference type="ChEBI" id="CHEBI:15377"/>
        <dbReference type="ChEBI" id="CHEBI:15378"/>
        <dbReference type="ChEBI" id="CHEBI:58754"/>
        <dbReference type="ChEBI" id="CHEBI:58805"/>
        <dbReference type="EC" id="3.1.4.52"/>
    </reaction>
    <physiologicalReaction direction="left-to-right" evidence="4">
        <dbReference type="Rhea" id="RHEA:24903"/>
    </physiologicalReaction>
</comment>
<feature type="domain" description="GGDEF" evidence="10">
    <location>
        <begin position="324"/>
        <end position="457"/>
    </location>
</feature>
<feature type="domain" description="Response regulatory" evidence="6">
    <location>
        <begin position="24"/>
        <end position="138"/>
    </location>
</feature>
<feature type="domain" description="PAS" evidence="7">
    <location>
        <begin position="157"/>
        <end position="214"/>
    </location>
</feature>
<feature type="domain" description="EAL" evidence="9">
    <location>
        <begin position="466"/>
        <end position="718"/>
    </location>
</feature>